<dbReference type="HOGENOM" id="CLU_005284_3_1_1"/>
<dbReference type="GO" id="GO:0008013">
    <property type="term" value="F:beta-catenin binding"/>
    <property type="evidence" value="ECO:0000318"/>
    <property type="project" value="GO_Central"/>
</dbReference>
<dbReference type="Pfam" id="PF00028">
    <property type="entry name" value="Cadherin"/>
    <property type="match status" value="4"/>
</dbReference>
<dbReference type="PaxDb" id="9544-ENSMMUP00000024353"/>
<dbReference type="InterPro" id="IPR027397">
    <property type="entry name" value="Catenin-bd_sf"/>
</dbReference>
<dbReference type="GO" id="GO:0043083">
    <property type="term" value="C:synaptic cleft"/>
    <property type="evidence" value="ECO:0000318"/>
    <property type="project" value="GO_Central"/>
</dbReference>
<keyword evidence="4 14" id="KW-0812">Transmembrane</keyword>
<dbReference type="FunFam" id="2.60.40.60:FF:000017">
    <property type="entry name" value="Cadherin 24"/>
    <property type="match status" value="1"/>
</dbReference>
<dbReference type="InterPro" id="IPR015919">
    <property type="entry name" value="Cadherin-like_sf"/>
</dbReference>
<dbReference type="InterPro" id="IPR002126">
    <property type="entry name" value="Cadherin-like_dom"/>
</dbReference>
<dbReference type="FunFam" id="2.60.40.60:FF:000009">
    <property type="entry name" value="Cadherin 24"/>
    <property type="match status" value="1"/>
</dbReference>
<gene>
    <name evidence="18 20" type="primary">CDH8</name>
</gene>
<keyword evidence="11 16" id="KW-0472">Membrane</keyword>
<keyword evidence="12" id="KW-0325">Glycoprotein</keyword>
<dbReference type="GO" id="GO:0050807">
    <property type="term" value="P:regulation of synapse organization"/>
    <property type="evidence" value="ECO:0007669"/>
    <property type="project" value="Ensembl"/>
</dbReference>
<dbReference type="InterPro" id="IPR020894">
    <property type="entry name" value="Cadherin_CS"/>
</dbReference>
<reference evidence="19" key="1">
    <citation type="journal article" date="2007" name="Science">
        <title>Evolutionary and biomedical insights from the rhesus macaque genome.</title>
        <authorList>
            <person name="Gibbs R.A."/>
            <person name="Rogers J."/>
            <person name="Katze M.G."/>
            <person name="Bumgarner R."/>
            <person name="Weinstock G.M."/>
            <person name="Mardis E.R."/>
            <person name="Remington K.A."/>
            <person name="Strausberg R.L."/>
            <person name="Venter J.C."/>
            <person name="Wilson R.K."/>
            <person name="Batzer M.A."/>
            <person name="Bustamante C.D."/>
            <person name="Eichler E.E."/>
            <person name="Hahn M.W."/>
            <person name="Hardison R.C."/>
            <person name="Makova K.D."/>
            <person name="Miller W."/>
            <person name="Milosavljevic A."/>
            <person name="Palermo R.E."/>
            <person name="Siepel A."/>
            <person name="Sikela J.M."/>
            <person name="Attaway T."/>
            <person name="Bell S."/>
            <person name="Bernard K.E."/>
            <person name="Buhay C.J."/>
            <person name="Chandrabose M.N."/>
            <person name="Dao M."/>
            <person name="Davis C."/>
            <person name="Delehaunty K.D."/>
            <person name="Ding Y."/>
            <person name="Dinh H.H."/>
            <person name="Dugan-Rocha S."/>
            <person name="Fulton L.A."/>
            <person name="Gabisi R.A."/>
            <person name="Garner T.T."/>
            <person name="Godfrey J."/>
            <person name="Hawes A.C."/>
            <person name="Hernandez J."/>
            <person name="Hines S."/>
            <person name="Holder M."/>
            <person name="Hume J."/>
            <person name="Jhangiani S.N."/>
            <person name="Joshi V."/>
            <person name="Khan Z.M."/>
            <person name="Kirkness E.F."/>
            <person name="Cree A."/>
            <person name="Fowler R.G."/>
            <person name="Lee S."/>
            <person name="Lewis L.R."/>
            <person name="Li Z."/>
            <person name="Liu Y.-S."/>
            <person name="Moore S.M."/>
            <person name="Muzny D."/>
            <person name="Nazareth L.V."/>
            <person name="Ngo D.N."/>
            <person name="Okwuonu G.O."/>
            <person name="Pai G."/>
            <person name="Parker D."/>
            <person name="Paul H.A."/>
            <person name="Pfannkoch C."/>
            <person name="Pohl C.S."/>
            <person name="Rogers Y.-H.C."/>
            <person name="Ruiz S.J."/>
            <person name="Sabo A."/>
            <person name="Santibanez J."/>
            <person name="Schneider B.W."/>
            <person name="Smith S.M."/>
            <person name="Sodergren E."/>
            <person name="Svatek A.F."/>
            <person name="Utterback T.R."/>
            <person name="Vattathil S."/>
            <person name="Warren W."/>
            <person name="White C.S."/>
            <person name="Chinwalla A.T."/>
            <person name="Feng Y."/>
            <person name="Halpern A.L."/>
            <person name="Hillier L.W."/>
            <person name="Huang X."/>
            <person name="Minx P."/>
            <person name="Nelson J.O."/>
            <person name="Pepin K.H."/>
            <person name="Qin X."/>
            <person name="Sutton G.G."/>
            <person name="Venter E."/>
            <person name="Walenz B.P."/>
            <person name="Wallis J.W."/>
            <person name="Worley K.C."/>
            <person name="Yang S.-P."/>
            <person name="Jones S.M."/>
            <person name="Marra M.A."/>
            <person name="Rocchi M."/>
            <person name="Schein J.E."/>
            <person name="Baertsch R."/>
            <person name="Clarke L."/>
            <person name="Csuros M."/>
            <person name="Glasscock J."/>
            <person name="Harris R.A."/>
            <person name="Havlak P."/>
            <person name="Jackson A.R."/>
            <person name="Jiang H."/>
            <person name="Liu Y."/>
            <person name="Messina D.N."/>
            <person name="Shen Y."/>
            <person name="Song H.X.-Z."/>
            <person name="Wylie T."/>
            <person name="Zhang L."/>
            <person name="Birney E."/>
            <person name="Han K."/>
            <person name="Konkel M.K."/>
            <person name="Lee J."/>
            <person name="Smit A.F.A."/>
            <person name="Ullmer B."/>
            <person name="Wang H."/>
            <person name="Xing J."/>
            <person name="Burhans R."/>
            <person name="Cheng Z."/>
            <person name="Karro J.E."/>
            <person name="Ma J."/>
            <person name="Raney B."/>
            <person name="She X."/>
            <person name="Cox M.J."/>
            <person name="Demuth J.P."/>
            <person name="Dumas L.J."/>
            <person name="Han S.-G."/>
            <person name="Hopkins J."/>
            <person name="Karimpour-Fard A."/>
            <person name="Kim Y.H."/>
            <person name="Pollack J.R."/>
            <person name="Vinar T."/>
            <person name="Addo-Quaye C."/>
            <person name="Degenhardt J."/>
            <person name="Denby A."/>
            <person name="Hubisz M.J."/>
            <person name="Indap A."/>
            <person name="Kosiol C."/>
            <person name="Lahn B.T."/>
            <person name="Lawson H.A."/>
            <person name="Marklein A."/>
            <person name="Nielsen R."/>
            <person name="Vallender E.J."/>
            <person name="Clark A.G."/>
            <person name="Ferguson B."/>
            <person name="Hernandez R.D."/>
            <person name="Hirani K."/>
            <person name="Kehrer-Sawatzki H."/>
            <person name="Kolb J."/>
            <person name="Patil S."/>
            <person name="Pu L.-L."/>
            <person name="Ren Y."/>
            <person name="Smith D.G."/>
            <person name="Wheeler D.A."/>
            <person name="Schenck I."/>
            <person name="Ball E.V."/>
            <person name="Chen R."/>
            <person name="Cooper D.N."/>
            <person name="Giardine B."/>
            <person name="Hsu F."/>
            <person name="Kent W.J."/>
            <person name="Lesk A."/>
            <person name="Nelson D.L."/>
            <person name="O'brien W.E."/>
            <person name="Pruefer K."/>
            <person name="Stenson P.D."/>
            <person name="Wallace J.C."/>
            <person name="Ke H."/>
            <person name="Liu X.-M."/>
            <person name="Wang P."/>
            <person name="Xiang A.P."/>
            <person name="Yang F."/>
            <person name="Barber G.P."/>
            <person name="Haussler D."/>
            <person name="Karolchik D."/>
            <person name="Kern A.D."/>
            <person name="Kuhn R.M."/>
            <person name="Smith K.E."/>
            <person name="Zwieg A.S."/>
        </authorList>
    </citation>
    <scope>NUCLEOTIDE SEQUENCE [LARGE SCALE GENOMIC DNA]</scope>
    <source>
        <strain evidence="19">17573</strain>
    </source>
</reference>
<dbReference type="InterPro" id="IPR039808">
    <property type="entry name" value="Cadherin"/>
</dbReference>
<evidence type="ECO:0000256" key="6">
    <source>
        <dbReference type="ARBA" id="ARBA00022729"/>
    </source>
</evidence>
<feature type="domain" description="Cadherin" evidence="17">
    <location>
        <begin position="221"/>
        <end position="335"/>
    </location>
</feature>
<evidence type="ECO:0000256" key="16">
    <source>
        <dbReference type="SAM" id="Phobius"/>
    </source>
</evidence>
<evidence type="ECO:0000256" key="13">
    <source>
        <dbReference type="PROSITE-ProRule" id="PRU00043"/>
    </source>
</evidence>
<dbReference type="PRINTS" id="PR00205">
    <property type="entry name" value="CADHERIN"/>
</dbReference>
<dbReference type="CDD" id="cd11304">
    <property type="entry name" value="Cadherin_repeat"/>
    <property type="match status" value="4"/>
</dbReference>
<evidence type="ECO:0000256" key="12">
    <source>
        <dbReference type="ARBA" id="ARBA00023180"/>
    </source>
</evidence>
<evidence type="ECO:0000256" key="8">
    <source>
        <dbReference type="ARBA" id="ARBA00022837"/>
    </source>
</evidence>
<dbReference type="GO" id="GO:0042802">
    <property type="term" value="F:identical protein binding"/>
    <property type="evidence" value="ECO:0007669"/>
    <property type="project" value="Ensembl"/>
</dbReference>
<keyword evidence="10 16" id="KW-1133">Transmembrane helix</keyword>
<dbReference type="GO" id="GO:0016342">
    <property type="term" value="C:catenin complex"/>
    <property type="evidence" value="ECO:0000318"/>
    <property type="project" value="GO_Central"/>
</dbReference>
<dbReference type="Ensembl" id="ENSMMUT00000026026.4">
    <property type="protein sequence ID" value="ENSMMUP00000024353.4"/>
    <property type="gene ID" value="ENSMMUG00000018511.4"/>
</dbReference>
<dbReference type="GO" id="GO:0005912">
    <property type="term" value="C:adherens junction"/>
    <property type="evidence" value="ECO:0000318"/>
    <property type="project" value="GO_Central"/>
</dbReference>
<accession>F7A8W3</accession>
<keyword evidence="5" id="KW-0479">Metal-binding</keyword>
<dbReference type="FunCoup" id="F7A8W3">
    <property type="interactions" value="202"/>
</dbReference>
<keyword evidence="8 13" id="KW-0106">Calcium</keyword>
<dbReference type="FunFam" id="2.60.40.60:FF:000014">
    <property type="entry name" value="Cadherin 8"/>
    <property type="match status" value="1"/>
</dbReference>
<dbReference type="GO" id="GO:0005509">
    <property type="term" value="F:calcium ion binding"/>
    <property type="evidence" value="ECO:0007669"/>
    <property type="project" value="UniProtKB-UniRule"/>
</dbReference>
<dbReference type="PANTHER" id="PTHR24027">
    <property type="entry name" value="CADHERIN-23"/>
    <property type="match status" value="1"/>
</dbReference>
<evidence type="ECO:0000256" key="2">
    <source>
        <dbReference type="ARBA" id="ARBA00022475"/>
    </source>
</evidence>
<comment type="subcellular location">
    <subcellularLocation>
        <location evidence="1 14">Cell membrane</location>
        <topology evidence="1 14">Single-pass type I membrane protein</topology>
    </subcellularLocation>
</comment>
<dbReference type="GO" id="GO:0043679">
    <property type="term" value="C:axon terminus"/>
    <property type="evidence" value="ECO:0000318"/>
    <property type="project" value="GO_Central"/>
</dbReference>
<reference evidence="18" key="3">
    <citation type="submission" date="2025-08" db="UniProtKB">
        <authorList>
            <consortium name="Ensembl"/>
        </authorList>
    </citation>
    <scope>IDENTIFICATION</scope>
    <source>
        <strain evidence="18">17573</strain>
    </source>
</reference>
<dbReference type="Pfam" id="PF01049">
    <property type="entry name" value="CADH_Y-type_LIR"/>
    <property type="match status" value="1"/>
</dbReference>
<dbReference type="Bgee" id="ENSMMUG00000018511">
    <property type="expression patterns" value="Expressed in dorsolateral prefrontal cortex and 10 other cell types or tissues"/>
</dbReference>
<dbReference type="GO" id="GO:0097060">
    <property type="term" value="C:synaptic membrane"/>
    <property type="evidence" value="ECO:0007669"/>
    <property type="project" value="Ensembl"/>
</dbReference>
<protein>
    <submittedName>
        <fullName evidence="18">Cadherin 8</fullName>
    </submittedName>
</protein>
<keyword evidence="9 14" id="KW-0130">Cell adhesion</keyword>
<evidence type="ECO:0000256" key="5">
    <source>
        <dbReference type="ARBA" id="ARBA00022723"/>
    </source>
</evidence>
<feature type="transmembrane region" description="Helical" evidence="16">
    <location>
        <begin position="557"/>
        <end position="586"/>
    </location>
</feature>
<feature type="domain" description="Cadherin" evidence="17">
    <location>
        <begin position="168"/>
        <end position="223"/>
    </location>
</feature>
<dbReference type="GO" id="GO:0007043">
    <property type="term" value="P:cell-cell junction assembly"/>
    <property type="evidence" value="ECO:0000318"/>
    <property type="project" value="GO_Central"/>
</dbReference>
<feature type="domain" description="Cadherin" evidence="17">
    <location>
        <begin position="87"/>
        <end position="167"/>
    </location>
</feature>
<dbReference type="GO" id="GO:0009409">
    <property type="term" value="P:response to cold"/>
    <property type="evidence" value="ECO:0007669"/>
    <property type="project" value="Ensembl"/>
</dbReference>
<comment type="function">
    <text evidence="15">Cadherins are calcium-dependent cell adhesion proteins.</text>
</comment>
<reference evidence="18" key="4">
    <citation type="submission" date="2025-09" db="UniProtKB">
        <authorList>
            <consortium name="Ensembl"/>
        </authorList>
    </citation>
    <scope>IDENTIFICATION</scope>
    <source>
        <strain evidence="18">17573</strain>
    </source>
</reference>
<keyword evidence="3" id="KW-0165">Cleavage on pair of basic residues</keyword>
<dbReference type="GO" id="GO:0045296">
    <property type="term" value="F:cadherin binding"/>
    <property type="evidence" value="ECO:0000318"/>
    <property type="project" value="GO_Central"/>
</dbReference>
<keyword evidence="6" id="KW-0732">Signal</keyword>
<dbReference type="STRING" id="9544.ENSMMUP00000024353"/>
<feature type="domain" description="Cadherin" evidence="17">
    <location>
        <begin position="440"/>
        <end position="562"/>
    </location>
</feature>
<dbReference type="VEuPathDB" id="HostDB:ENSMMUG00000018511"/>
<evidence type="ECO:0000313" key="18">
    <source>
        <dbReference type="Ensembl" id="ENSMMUP00000024353.4"/>
    </source>
</evidence>
<dbReference type="SMART" id="SM00112">
    <property type="entry name" value="CA"/>
    <property type="match status" value="4"/>
</dbReference>
<dbReference type="FunFam" id="4.10.900.10:FF:000001">
    <property type="entry name" value="Cadherin 2"/>
    <property type="match status" value="1"/>
</dbReference>
<dbReference type="GO" id="GO:0016477">
    <property type="term" value="P:cell migration"/>
    <property type="evidence" value="ECO:0000318"/>
    <property type="project" value="GO_Central"/>
</dbReference>
<dbReference type="Proteomes" id="UP000006718">
    <property type="component" value="Chromosome 20"/>
</dbReference>
<evidence type="ECO:0000256" key="4">
    <source>
        <dbReference type="ARBA" id="ARBA00022692"/>
    </source>
</evidence>
<dbReference type="Gene3D" id="2.60.40.60">
    <property type="entry name" value="Cadherins"/>
    <property type="match status" value="5"/>
</dbReference>
<dbReference type="Gene3D" id="4.10.900.10">
    <property type="entry name" value="TCF3-CBD (Catenin binding domain)"/>
    <property type="match status" value="1"/>
</dbReference>
<keyword evidence="7" id="KW-0677">Repeat</keyword>
<dbReference type="GeneTree" id="ENSGT00940000153691"/>
<dbReference type="GO" id="GO:0016339">
    <property type="term" value="P:calcium-dependent cell-cell adhesion via plasma membrane cell adhesion molecules"/>
    <property type="evidence" value="ECO:0000318"/>
    <property type="project" value="GO_Central"/>
</dbReference>
<dbReference type="InParanoid" id="F7A8W3"/>
<dbReference type="InterPro" id="IPR000233">
    <property type="entry name" value="Cadherin_Y-type_LIR"/>
</dbReference>
<evidence type="ECO:0000256" key="11">
    <source>
        <dbReference type="ARBA" id="ARBA00023136"/>
    </source>
</evidence>
<organism evidence="18 19">
    <name type="scientific">Macaca mulatta</name>
    <name type="common">Rhesus macaque</name>
    <dbReference type="NCBI Taxonomy" id="9544"/>
    <lineage>
        <taxon>Eukaryota</taxon>
        <taxon>Metazoa</taxon>
        <taxon>Chordata</taxon>
        <taxon>Craniata</taxon>
        <taxon>Vertebrata</taxon>
        <taxon>Euteleostomi</taxon>
        <taxon>Mammalia</taxon>
        <taxon>Eutheria</taxon>
        <taxon>Euarchontoglires</taxon>
        <taxon>Primates</taxon>
        <taxon>Haplorrhini</taxon>
        <taxon>Catarrhini</taxon>
        <taxon>Cercopithecidae</taxon>
        <taxon>Cercopithecinae</taxon>
        <taxon>Macaca</taxon>
    </lineage>
</organism>
<dbReference type="FunFam" id="2.60.40.60:FF:000012">
    <property type="entry name" value="Cadherin 24"/>
    <property type="match status" value="1"/>
</dbReference>
<evidence type="ECO:0000256" key="7">
    <source>
        <dbReference type="ARBA" id="ARBA00022737"/>
    </source>
</evidence>
<dbReference type="GO" id="GO:0044331">
    <property type="term" value="P:cell-cell adhesion mediated by cadherin"/>
    <property type="evidence" value="ECO:0000318"/>
    <property type="project" value="GO_Central"/>
</dbReference>
<sequence>MPERLAEMLLDLWTPLIILWITLPPCIYMAPMNQSQVLMSGSPLEINSLGEEQRILNRSKRGWVWNQMFVLEEFSGPEPILVGRLHTDLDPGSKKIKYILSGDGAGTIFQINDVTGDIHAIKRLDREEKAEYTLTAQAVDWETSKPLEPPSEFIIKVQDINDNAPEFLNGPYHATVPEMSILGTSVTNVTATDADDPVYGNSAKLVYSILEGQPYFSIEPETGLYHFSVPEDVVLGTAIGRVKANDQDIGENAQSSYDIIDGDGTALFEITSDAQAQDGIIRLRKPLDFETKKSYTLKVEAANVHIDPRFSGRGPFKDTATVKIVVEDADEPPVFSSPTYLLEVHENAALNSVIGQVTARDPDITSSPIRFSIDRHTDLERQFNINADDGKITLATPLDRELSVWHNITIIATEIRNHSQISRVPVAIKVLDVNDNAPEFASEYEAFLCENGKPGQVIQTVSAMDKDDPKNGHYFLYSLLPEMVNNPNFTIKKNEDNSLSILAKHNGFNRQKQEVYLLPIIISDSGNPPLSSTSTLTIRVCGCSNDGVVQSCNVEAYVLPIGLSMGALIAILACIILLLVIVVLFVTLRRHKNEPLIIKDDEDVRENIIRYDDEGGGEEDTEAFDIATLQNPDGINGFLPRKDIKPDLQFMPRQGLAPVPNGVDVDEFINVRLHEADNDPTAPPYDSIQIYGYEGRGSVAGSLSSLESTTSDSDQNFDYLSDWGPRFKRLGELYSVGESDKET</sequence>
<dbReference type="PROSITE" id="PS50268">
    <property type="entry name" value="CADHERIN_2"/>
    <property type="match status" value="5"/>
</dbReference>
<dbReference type="ExpressionAtlas" id="F7A8W3">
    <property type="expression patterns" value="baseline"/>
</dbReference>
<dbReference type="eggNOG" id="KOG3594">
    <property type="taxonomic scope" value="Eukaryota"/>
</dbReference>
<name>F7A8W3_MACMU</name>
<dbReference type="SUPFAM" id="SSF49313">
    <property type="entry name" value="Cadherin-like"/>
    <property type="match status" value="5"/>
</dbReference>
<evidence type="ECO:0000256" key="1">
    <source>
        <dbReference type="ARBA" id="ARBA00004251"/>
    </source>
</evidence>
<dbReference type="GO" id="GO:0035249">
    <property type="term" value="P:synaptic transmission, glutamatergic"/>
    <property type="evidence" value="ECO:0007669"/>
    <property type="project" value="Ensembl"/>
</dbReference>
<evidence type="ECO:0000256" key="10">
    <source>
        <dbReference type="ARBA" id="ARBA00022989"/>
    </source>
</evidence>
<evidence type="ECO:0000256" key="14">
    <source>
        <dbReference type="RuleBase" id="RU003318"/>
    </source>
</evidence>
<dbReference type="VGNC" id="VGNC:70976">
    <property type="gene designation" value="CDH8"/>
</dbReference>
<dbReference type="GO" id="GO:0098978">
    <property type="term" value="C:glutamatergic synapse"/>
    <property type="evidence" value="ECO:0007669"/>
    <property type="project" value="Ensembl"/>
</dbReference>
<proteinExistence type="predicted"/>
<keyword evidence="19" id="KW-1185">Reference proteome</keyword>
<evidence type="ECO:0000256" key="3">
    <source>
        <dbReference type="ARBA" id="ARBA00022685"/>
    </source>
</evidence>
<dbReference type="PROSITE" id="PS00232">
    <property type="entry name" value="CADHERIN_1"/>
    <property type="match status" value="2"/>
</dbReference>
<dbReference type="GO" id="GO:0000902">
    <property type="term" value="P:cell morphogenesis"/>
    <property type="evidence" value="ECO:0000318"/>
    <property type="project" value="GO_Central"/>
</dbReference>
<evidence type="ECO:0000313" key="19">
    <source>
        <dbReference type="Proteomes" id="UP000006718"/>
    </source>
</evidence>
<evidence type="ECO:0000256" key="15">
    <source>
        <dbReference type="RuleBase" id="RU004357"/>
    </source>
</evidence>
<evidence type="ECO:0000313" key="20">
    <source>
        <dbReference type="VGNC" id="VGNC:70976"/>
    </source>
</evidence>
<dbReference type="AlphaFoldDB" id="F7A8W3"/>
<dbReference type="SMR" id="F7A8W3"/>
<reference evidence="18" key="2">
    <citation type="submission" date="2019-01" db="EMBL/GenBank/DDBJ databases">
        <authorList>
            <person name="Graves T."/>
            <person name="Eichler E.E."/>
            <person name="Wilson R.K."/>
        </authorList>
    </citation>
    <scope>NUCLEOTIDE SEQUENCE [LARGE SCALE GENOMIC DNA]</scope>
    <source>
        <strain evidence="18">17573</strain>
    </source>
</reference>
<dbReference type="PANTHER" id="PTHR24027:SF273">
    <property type="entry name" value="CADHERIN-8"/>
    <property type="match status" value="1"/>
</dbReference>
<evidence type="ECO:0000256" key="9">
    <source>
        <dbReference type="ARBA" id="ARBA00022889"/>
    </source>
</evidence>
<dbReference type="GO" id="GO:0034332">
    <property type="term" value="P:adherens junction organization"/>
    <property type="evidence" value="ECO:0000318"/>
    <property type="project" value="GO_Central"/>
</dbReference>
<feature type="domain" description="Cadherin" evidence="17">
    <location>
        <begin position="336"/>
        <end position="440"/>
    </location>
</feature>
<dbReference type="GO" id="GO:0007156">
    <property type="term" value="P:homophilic cell adhesion via plasma membrane adhesion molecules"/>
    <property type="evidence" value="ECO:0007669"/>
    <property type="project" value="InterPro"/>
</dbReference>
<evidence type="ECO:0000259" key="17">
    <source>
        <dbReference type="PROSITE" id="PS50268"/>
    </source>
</evidence>
<keyword evidence="2" id="KW-1003">Cell membrane</keyword>